<keyword evidence="3" id="KW-1185">Reference proteome</keyword>
<evidence type="ECO:0000259" key="1">
    <source>
        <dbReference type="Pfam" id="PF25583"/>
    </source>
</evidence>
<gene>
    <name evidence="2" type="ORF">FC34_GL001222</name>
</gene>
<name>A0A0R2AY12_9LACO</name>
<evidence type="ECO:0000313" key="2">
    <source>
        <dbReference type="EMBL" id="KRM72237.1"/>
    </source>
</evidence>
<sequence>MNSNTRIVTIFLRLLSGEVLSKQALADQYAVSSETIQRDLATIKYALMENQNPEGMRLTNPARGHYQLELGHTTTYTTVQRLMMIEILLASRATTKPEMMALIEPLCEGESFKQLSQLTKSDSDHYLGVPADPLTPQFELVLRAIQQHLEVQFDYERNGQSATLIRQPHGIYFADLYFYMMTDNQRGYDDVDITKAVKFRINKLQHLKLLSRAESSSRLHHFEGGELRNQTPLPFLGNPITLEIEYYADQSYVLDRFPKAVAGEKLDHGQRFTIPANDGYGVKMWLIQQGRLVKVISPLSIRDYVIEEMQQTLKLYDV</sequence>
<dbReference type="PANTHER" id="PTHR34580:SF1">
    <property type="entry name" value="PROTEIN PAFC"/>
    <property type="match status" value="1"/>
</dbReference>
<dbReference type="InterPro" id="IPR051534">
    <property type="entry name" value="CBASS_pafABC_assoc_protein"/>
</dbReference>
<dbReference type="STRING" id="1423727.FC34_GL001222"/>
<dbReference type="Proteomes" id="UP000051672">
    <property type="component" value="Unassembled WGS sequence"/>
</dbReference>
<dbReference type="Pfam" id="PF25583">
    <property type="entry name" value="WCX"/>
    <property type="match status" value="1"/>
</dbReference>
<dbReference type="PATRIC" id="fig|1423727.3.peg.1242"/>
<evidence type="ECO:0000313" key="3">
    <source>
        <dbReference type="Proteomes" id="UP000051672"/>
    </source>
</evidence>
<dbReference type="RefSeq" id="WP_057894499.1">
    <property type="nucleotide sequence ID" value="NZ_AYZQ01000002.1"/>
</dbReference>
<protein>
    <submittedName>
        <fullName evidence="2">Transcriptional regulator</fullName>
    </submittedName>
</protein>
<comment type="caution">
    <text evidence="2">The sequence shown here is derived from an EMBL/GenBank/DDBJ whole genome shotgun (WGS) entry which is preliminary data.</text>
</comment>
<accession>A0A0R2AY12</accession>
<dbReference type="EMBL" id="AYZQ01000002">
    <property type="protein sequence ID" value="KRM72237.1"/>
    <property type="molecule type" value="Genomic_DNA"/>
</dbReference>
<organism evidence="2 3">
    <name type="scientific">Lacticaseibacillus brantae DSM 23927</name>
    <dbReference type="NCBI Taxonomy" id="1423727"/>
    <lineage>
        <taxon>Bacteria</taxon>
        <taxon>Bacillati</taxon>
        <taxon>Bacillota</taxon>
        <taxon>Bacilli</taxon>
        <taxon>Lactobacillales</taxon>
        <taxon>Lactobacillaceae</taxon>
        <taxon>Lacticaseibacillus</taxon>
    </lineage>
</organism>
<proteinExistence type="predicted"/>
<dbReference type="PANTHER" id="PTHR34580">
    <property type="match status" value="1"/>
</dbReference>
<feature type="domain" description="WCX" evidence="1">
    <location>
        <begin position="251"/>
        <end position="312"/>
    </location>
</feature>
<dbReference type="AlphaFoldDB" id="A0A0R2AY12"/>
<reference evidence="2 3" key="1">
    <citation type="journal article" date="2015" name="Genome Announc.">
        <title>Expanding the biotechnology potential of lactobacilli through comparative genomics of 213 strains and associated genera.</title>
        <authorList>
            <person name="Sun Z."/>
            <person name="Harris H.M."/>
            <person name="McCann A."/>
            <person name="Guo C."/>
            <person name="Argimon S."/>
            <person name="Zhang W."/>
            <person name="Yang X."/>
            <person name="Jeffery I.B."/>
            <person name="Cooney J.C."/>
            <person name="Kagawa T.F."/>
            <person name="Liu W."/>
            <person name="Song Y."/>
            <person name="Salvetti E."/>
            <person name="Wrobel A."/>
            <person name="Rasinkangas P."/>
            <person name="Parkhill J."/>
            <person name="Rea M.C."/>
            <person name="O'Sullivan O."/>
            <person name="Ritari J."/>
            <person name="Douillard F.P."/>
            <person name="Paul Ross R."/>
            <person name="Yang R."/>
            <person name="Briner A.E."/>
            <person name="Felis G.E."/>
            <person name="de Vos W.M."/>
            <person name="Barrangou R."/>
            <person name="Klaenhammer T.R."/>
            <person name="Caufield P.W."/>
            <person name="Cui Y."/>
            <person name="Zhang H."/>
            <person name="O'Toole P.W."/>
        </authorList>
    </citation>
    <scope>NUCLEOTIDE SEQUENCE [LARGE SCALE GENOMIC DNA]</scope>
    <source>
        <strain evidence="2 3">DSM 23927</strain>
    </source>
</reference>
<dbReference type="OrthoDB" id="86031at2"/>
<dbReference type="InterPro" id="IPR057727">
    <property type="entry name" value="WCX_dom"/>
</dbReference>